<evidence type="ECO:0000256" key="3">
    <source>
        <dbReference type="PIRNR" id="PIRNR036492"/>
    </source>
</evidence>
<dbReference type="InterPro" id="IPR015590">
    <property type="entry name" value="Aldehyde_DH_dom"/>
</dbReference>
<dbReference type="InterPro" id="IPR016161">
    <property type="entry name" value="Ald_DH/histidinol_DH"/>
</dbReference>
<dbReference type="InterPro" id="IPR016162">
    <property type="entry name" value="Ald_DH_N"/>
</dbReference>
<comment type="similarity">
    <text evidence="1 3">Belongs to the aldehyde dehydrogenase family.</text>
</comment>
<dbReference type="EMBL" id="VFSS01000003">
    <property type="protein sequence ID" value="TPE57569.1"/>
    <property type="molecule type" value="Genomic_DNA"/>
</dbReference>
<evidence type="ECO:0000313" key="7">
    <source>
        <dbReference type="Proteomes" id="UP000319776"/>
    </source>
</evidence>
<feature type="domain" description="Aldehyde dehydrogenase" evidence="5">
    <location>
        <begin position="4"/>
        <end position="404"/>
    </location>
</feature>
<gene>
    <name evidence="6" type="ORF">FJO69_01395</name>
</gene>
<comment type="caution">
    <text evidence="6">The sequence shown here is derived from an EMBL/GenBank/DDBJ whole genome shotgun (WGS) entry which is preliminary data.</text>
</comment>
<protein>
    <recommendedName>
        <fullName evidence="3">Aldehyde dehydrogenase</fullName>
    </recommendedName>
</protein>
<reference evidence="6 7" key="1">
    <citation type="submission" date="2019-06" db="EMBL/GenBank/DDBJ databases">
        <title>Mycoplasma falconis type strain whole genome sequence.</title>
        <authorList>
            <person name="Spergser J."/>
        </authorList>
    </citation>
    <scope>NUCLEOTIDE SEQUENCE [LARGE SCALE GENOMIC DNA]</scope>
    <source>
        <strain evidence="6 7">ATCC 51372</strain>
    </source>
</reference>
<keyword evidence="2 3" id="KW-0560">Oxidoreductase</keyword>
<dbReference type="Proteomes" id="UP000319776">
    <property type="component" value="Unassembled WGS sequence"/>
</dbReference>
<dbReference type="GO" id="GO:0004029">
    <property type="term" value="F:aldehyde dehydrogenase (NAD+) activity"/>
    <property type="evidence" value="ECO:0007669"/>
    <property type="project" value="TreeGrafter"/>
</dbReference>
<evidence type="ECO:0000259" key="5">
    <source>
        <dbReference type="Pfam" id="PF00171"/>
    </source>
</evidence>
<dbReference type="PANTHER" id="PTHR43570">
    <property type="entry name" value="ALDEHYDE DEHYDROGENASE"/>
    <property type="match status" value="1"/>
</dbReference>
<dbReference type="InterPro" id="IPR016163">
    <property type="entry name" value="Ald_DH_C"/>
</dbReference>
<keyword evidence="7" id="KW-1185">Reference proteome</keyword>
<dbReference type="PANTHER" id="PTHR43570:SF16">
    <property type="entry name" value="ALDEHYDE DEHYDROGENASE TYPE III, ISOFORM Q"/>
    <property type="match status" value="1"/>
</dbReference>
<sequence>MNYIDIKTRITYLKNIKNWINNNKNLIYEALNKDLNKSVAEVDNTELDGIYEELKIALKNIKKWTKRKRSWELSSLPTLKFYSQAFPYGKVLIISPWNYPFSLTIRPLISALAAGNTAYLKPSEFSSNTSNLIKEMMEEIFDKEVVEVFLGEKEVTQELMQRDIKFLFFTGNTEVGRILYQQAAKKLIPCVLELGGKCPTIVDQTTDIKTTAKRIIFGKIMNSGQTCVAPDYICVHESIKEKLIKEIKNEYHRIYGKKPLENKSMPAIISDRHLNRIKNLGLDIKVNNKRQMELLIVENSSFDSKEMENELFCPILPIISYQNIDDIIVEINERPSPLALYVFSKDKKNIEHIINSINSGGVAINDTIMHISSKKLPFGGVGNSGIGGYHGYNGFKAFSHFRTISKTAIKPDFEIRYHFNKNKEER</sequence>
<dbReference type="GO" id="GO:0006081">
    <property type="term" value="P:aldehyde metabolic process"/>
    <property type="evidence" value="ECO:0007669"/>
    <property type="project" value="InterPro"/>
</dbReference>
<dbReference type="RefSeq" id="WP_140781221.1">
    <property type="nucleotide sequence ID" value="NZ_VFSS01000003.1"/>
</dbReference>
<dbReference type="SUPFAM" id="SSF53720">
    <property type="entry name" value="ALDH-like"/>
    <property type="match status" value="1"/>
</dbReference>
<dbReference type="OrthoDB" id="9762913at2"/>
<name>A0A501XAW8_9BACT</name>
<evidence type="ECO:0000256" key="1">
    <source>
        <dbReference type="ARBA" id="ARBA00009986"/>
    </source>
</evidence>
<dbReference type="InterPro" id="IPR012394">
    <property type="entry name" value="Aldehyde_DH_NAD(P)"/>
</dbReference>
<proteinExistence type="inferred from homology"/>
<evidence type="ECO:0000313" key="6">
    <source>
        <dbReference type="EMBL" id="TPE57569.1"/>
    </source>
</evidence>
<dbReference type="AlphaFoldDB" id="A0A501XAW8"/>
<accession>A0A501XAW8</accession>
<dbReference type="Gene3D" id="3.40.309.10">
    <property type="entry name" value="Aldehyde Dehydrogenase, Chain A, domain 2"/>
    <property type="match status" value="1"/>
</dbReference>
<dbReference type="GO" id="GO:0005737">
    <property type="term" value="C:cytoplasm"/>
    <property type="evidence" value="ECO:0007669"/>
    <property type="project" value="TreeGrafter"/>
</dbReference>
<feature type="active site" evidence="4">
    <location>
        <position position="193"/>
    </location>
</feature>
<evidence type="ECO:0000256" key="4">
    <source>
        <dbReference type="PIRSR" id="PIRSR036492-1"/>
    </source>
</evidence>
<dbReference type="PIRSF" id="PIRSF036492">
    <property type="entry name" value="ALDH"/>
    <property type="match status" value="1"/>
</dbReference>
<dbReference type="FunFam" id="3.40.309.10:FF:000003">
    <property type="entry name" value="Aldehyde dehydrogenase"/>
    <property type="match status" value="1"/>
</dbReference>
<evidence type="ECO:0000256" key="2">
    <source>
        <dbReference type="ARBA" id="ARBA00023002"/>
    </source>
</evidence>
<dbReference type="Pfam" id="PF00171">
    <property type="entry name" value="Aldedh"/>
    <property type="match status" value="1"/>
</dbReference>
<feature type="active site" evidence="4">
    <location>
        <position position="227"/>
    </location>
</feature>
<dbReference type="Gene3D" id="3.40.605.10">
    <property type="entry name" value="Aldehyde Dehydrogenase, Chain A, domain 1"/>
    <property type="match status" value="1"/>
</dbReference>
<organism evidence="6 7">
    <name type="scientific">[Mycoplasma] falconis</name>
    <dbReference type="NCBI Taxonomy" id="92403"/>
    <lineage>
        <taxon>Bacteria</taxon>
        <taxon>Bacillati</taxon>
        <taxon>Mycoplasmatota</taxon>
        <taxon>Mycoplasmoidales</taxon>
        <taxon>Metamycoplasmataceae</taxon>
        <taxon>Metamycoplasma</taxon>
    </lineage>
</organism>